<dbReference type="EMBL" id="QICL01000004">
    <property type="protein sequence ID" value="PXV66817.1"/>
    <property type="molecule type" value="Genomic_DNA"/>
</dbReference>
<comment type="caution">
    <text evidence="1">The sequence shown here is derived from an EMBL/GenBank/DDBJ whole genome shotgun (WGS) entry which is preliminary data.</text>
</comment>
<organism evidence="1 2">
    <name type="scientific">Dysgonomonas alginatilytica</name>
    <dbReference type="NCBI Taxonomy" id="1605892"/>
    <lineage>
        <taxon>Bacteria</taxon>
        <taxon>Pseudomonadati</taxon>
        <taxon>Bacteroidota</taxon>
        <taxon>Bacteroidia</taxon>
        <taxon>Bacteroidales</taxon>
        <taxon>Dysgonomonadaceae</taxon>
        <taxon>Dysgonomonas</taxon>
    </lineage>
</organism>
<protein>
    <submittedName>
        <fullName evidence="1">Uncharacterized protein</fullName>
    </submittedName>
</protein>
<keyword evidence="2" id="KW-1185">Reference proteome</keyword>
<sequence>MVIIVGFKQCESKDGKQFVALEIQGELRLVQSETTGKFYLTANKTSISTSFPLQVCQTLLGKQLPGNVDKVECEPYEYVNKETGEVLTLFHTYVYSPEEKAIENHSMQPSYIQEPFIQQNQASLGQFSLSGVIGAA</sequence>
<dbReference type="RefSeq" id="WP_110309774.1">
    <property type="nucleotide sequence ID" value="NZ_QICL01000004.1"/>
</dbReference>
<proteinExistence type="predicted"/>
<gene>
    <name evidence="1" type="ORF">CLV62_10477</name>
</gene>
<dbReference type="AlphaFoldDB" id="A0A2V3PR12"/>
<accession>A0A2V3PR12</accession>
<dbReference type="Proteomes" id="UP000247973">
    <property type="component" value="Unassembled WGS sequence"/>
</dbReference>
<evidence type="ECO:0000313" key="2">
    <source>
        <dbReference type="Proteomes" id="UP000247973"/>
    </source>
</evidence>
<dbReference type="OrthoDB" id="676860at2"/>
<evidence type="ECO:0000313" key="1">
    <source>
        <dbReference type="EMBL" id="PXV66817.1"/>
    </source>
</evidence>
<reference evidence="1 2" key="1">
    <citation type="submission" date="2018-03" db="EMBL/GenBank/DDBJ databases">
        <title>Genomic Encyclopedia of Archaeal and Bacterial Type Strains, Phase II (KMG-II): from individual species to whole genera.</title>
        <authorList>
            <person name="Goeker M."/>
        </authorList>
    </citation>
    <scope>NUCLEOTIDE SEQUENCE [LARGE SCALE GENOMIC DNA]</scope>
    <source>
        <strain evidence="1 2">DSM 100214</strain>
    </source>
</reference>
<name>A0A2V3PR12_9BACT</name>